<feature type="transmembrane region" description="Helical" evidence="1">
    <location>
        <begin position="44"/>
        <end position="66"/>
    </location>
</feature>
<organism evidence="2 3">
    <name type="scientific">Hibiscus sabdariffa</name>
    <name type="common">roselle</name>
    <dbReference type="NCBI Taxonomy" id="183260"/>
    <lineage>
        <taxon>Eukaryota</taxon>
        <taxon>Viridiplantae</taxon>
        <taxon>Streptophyta</taxon>
        <taxon>Embryophyta</taxon>
        <taxon>Tracheophyta</taxon>
        <taxon>Spermatophyta</taxon>
        <taxon>Magnoliopsida</taxon>
        <taxon>eudicotyledons</taxon>
        <taxon>Gunneridae</taxon>
        <taxon>Pentapetalae</taxon>
        <taxon>rosids</taxon>
        <taxon>malvids</taxon>
        <taxon>Malvales</taxon>
        <taxon>Malvaceae</taxon>
        <taxon>Malvoideae</taxon>
        <taxon>Hibiscus</taxon>
    </lineage>
</organism>
<keyword evidence="1" id="KW-0472">Membrane</keyword>
<evidence type="ECO:0000313" key="3">
    <source>
        <dbReference type="Proteomes" id="UP001396334"/>
    </source>
</evidence>
<proteinExistence type="predicted"/>
<comment type="caution">
    <text evidence="2">The sequence shown here is derived from an EMBL/GenBank/DDBJ whole genome shotgun (WGS) entry which is preliminary data.</text>
</comment>
<keyword evidence="3" id="KW-1185">Reference proteome</keyword>
<keyword evidence="1" id="KW-0812">Transmembrane</keyword>
<name>A0ABR2PYB6_9ROSI</name>
<accession>A0ABR2PYB6</accession>
<dbReference type="EMBL" id="JBBPBN010000049">
    <property type="protein sequence ID" value="KAK8993404.1"/>
    <property type="molecule type" value="Genomic_DNA"/>
</dbReference>
<gene>
    <name evidence="2" type="ORF">V6N11_033504</name>
</gene>
<evidence type="ECO:0000313" key="2">
    <source>
        <dbReference type="EMBL" id="KAK8993404.1"/>
    </source>
</evidence>
<reference evidence="2 3" key="1">
    <citation type="journal article" date="2024" name="G3 (Bethesda)">
        <title>Genome assembly of Hibiscus sabdariffa L. provides insights into metabolisms of medicinal natural products.</title>
        <authorList>
            <person name="Kim T."/>
        </authorList>
    </citation>
    <scope>NUCLEOTIDE SEQUENCE [LARGE SCALE GENOMIC DNA]</scope>
    <source>
        <strain evidence="2">TK-2024</strain>
        <tissue evidence="2">Old leaves</tissue>
    </source>
</reference>
<sequence length="101" mass="11704">MESNEEEEERESPMTSWEQHVKVISIPRFDYKAHSSLLQRSHSAFLIICTISTFVAPFTHFLPSFLLSLSLKWGFDVFVSLLSERDKSATNNVYLFKSPVF</sequence>
<evidence type="ECO:0000256" key="1">
    <source>
        <dbReference type="SAM" id="Phobius"/>
    </source>
</evidence>
<dbReference type="Proteomes" id="UP001396334">
    <property type="component" value="Unassembled WGS sequence"/>
</dbReference>
<keyword evidence="1" id="KW-1133">Transmembrane helix</keyword>
<protein>
    <submittedName>
        <fullName evidence="2">Uncharacterized protein</fullName>
    </submittedName>
</protein>